<evidence type="ECO:0000256" key="2">
    <source>
        <dbReference type="SAM" id="SignalP"/>
    </source>
</evidence>
<keyword evidence="1" id="KW-0472">Membrane</keyword>
<feature type="transmembrane region" description="Helical" evidence="1">
    <location>
        <begin position="243"/>
        <end position="261"/>
    </location>
</feature>
<evidence type="ECO:0000256" key="1">
    <source>
        <dbReference type="SAM" id="Phobius"/>
    </source>
</evidence>
<evidence type="ECO:0000313" key="4">
    <source>
        <dbReference type="EMBL" id="CAE1317928.1"/>
    </source>
</evidence>
<gene>
    <name evidence="4" type="ORF">SPHA_68452</name>
</gene>
<dbReference type="EMBL" id="CAHIKZ030004980">
    <property type="protein sequence ID" value="CAE1317928.1"/>
    <property type="molecule type" value="Genomic_DNA"/>
</dbReference>
<name>A0A812E5H0_ACAPH</name>
<organism evidence="4 5">
    <name type="scientific">Acanthosepion pharaonis</name>
    <name type="common">Pharaoh cuttlefish</name>
    <name type="synonym">Sepia pharaonis</name>
    <dbReference type="NCBI Taxonomy" id="158019"/>
    <lineage>
        <taxon>Eukaryota</taxon>
        <taxon>Metazoa</taxon>
        <taxon>Spiralia</taxon>
        <taxon>Lophotrochozoa</taxon>
        <taxon>Mollusca</taxon>
        <taxon>Cephalopoda</taxon>
        <taxon>Coleoidea</taxon>
        <taxon>Decapodiformes</taxon>
        <taxon>Sepiida</taxon>
        <taxon>Sepiina</taxon>
        <taxon>Sepiidae</taxon>
        <taxon>Acanthosepion</taxon>
    </lineage>
</organism>
<sequence>MRHLLLLSLFFSISYFAKANISSDFRLVVAKCISQIQEAEKEASLHMTGGCSCANYSCGCCGHIEQSSLHLNDTGCLNITYIPEKFGISVKFTLDGSVIFSEEASASDPPPLCFGLPHLIGVGMCIKFYNLSLANHSFSGCVMVQLKGFVRDTYKLGCFKLHFPVNAAAAPLLADDRAMRLSQPPTNNLVVVAKKNPDMSLRFHTFFFISTFPLCITLSFSSYSFSLSFSLHLPLSLISIKRNIVLVASLFLSYIYCLFISI</sequence>
<evidence type="ECO:0000259" key="3">
    <source>
        <dbReference type="Pfam" id="PF15998"/>
    </source>
</evidence>
<proteinExistence type="predicted"/>
<feature type="transmembrane region" description="Helical" evidence="1">
    <location>
        <begin position="206"/>
        <end position="231"/>
    </location>
</feature>
<dbReference type="PANTHER" id="PTHR36299:SF2">
    <property type="entry name" value="DUF4773 DOMAIN-CONTAINING PROTEIN"/>
    <property type="match status" value="1"/>
</dbReference>
<accession>A0A812E5H0</accession>
<dbReference type="Pfam" id="PF15998">
    <property type="entry name" value="DUF4773"/>
    <property type="match status" value="1"/>
</dbReference>
<feature type="domain" description="DUF4773" evidence="3">
    <location>
        <begin position="51"/>
        <end position="161"/>
    </location>
</feature>
<dbReference type="PANTHER" id="PTHR36299">
    <property type="entry name" value="AGAP008005-PA"/>
    <property type="match status" value="1"/>
</dbReference>
<keyword evidence="1" id="KW-1133">Transmembrane helix</keyword>
<comment type="caution">
    <text evidence="4">The sequence shown here is derived from an EMBL/GenBank/DDBJ whole genome shotgun (WGS) entry which is preliminary data.</text>
</comment>
<reference evidence="4" key="1">
    <citation type="submission" date="2021-01" db="EMBL/GenBank/DDBJ databases">
        <authorList>
            <person name="Li R."/>
            <person name="Bekaert M."/>
        </authorList>
    </citation>
    <scope>NUCLEOTIDE SEQUENCE</scope>
    <source>
        <strain evidence="4">Farmed</strain>
    </source>
</reference>
<protein>
    <recommendedName>
        <fullName evidence="3">DUF4773 domain-containing protein</fullName>
    </recommendedName>
</protein>
<evidence type="ECO:0000313" key="5">
    <source>
        <dbReference type="Proteomes" id="UP000597762"/>
    </source>
</evidence>
<keyword evidence="2" id="KW-0732">Signal</keyword>
<feature type="chain" id="PRO_5032493007" description="DUF4773 domain-containing protein" evidence="2">
    <location>
        <begin position="20"/>
        <end position="262"/>
    </location>
</feature>
<keyword evidence="1" id="KW-0812">Transmembrane</keyword>
<dbReference type="Proteomes" id="UP000597762">
    <property type="component" value="Unassembled WGS sequence"/>
</dbReference>
<keyword evidence="5" id="KW-1185">Reference proteome</keyword>
<dbReference type="AlphaFoldDB" id="A0A812E5H0"/>
<feature type="signal peptide" evidence="2">
    <location>
        <begin position="1"/>
        <end position="19"/>
    </location>
</feature>
<dbReference type="InterPro" id="IPR031941">
    <property type="entry name" value="DUF4773"/>
</dbReference>
<dbReference type="OrthoDB" id="5952164at2759"/>